<reference evidence="2" key="1">
    <citation type="submission" date="2016-06" db="EMBL/GenBank/DDBJ databases">
        <title>Parallel loss of symbiosis genes in relatives of nitrogen-fixing non-legume Parasponia.</title>
        <authorList>
            <person name="Van Velzen R."/>
            <person name="Holmer R."/>
            <person name="Bu F."/>
            <person name="Rutten L."/>
            <person name="Van Zeijl A."/>
            <person name="Liu W."/>
            <person name="Santuari L."/>
            <person name="Cao Q."/>
            <person name="Sharma T."/>
            <person name="Shen D."/>
            <person name="Roswanjaya Y."/>
            <person name="Wardhani T."/>
            <person name="Kalhor M.S."/>
            <person name="Jansen J."/>
            <person name="Van den Hoogen J."/>
            <person name="Gungor B."/>
            <person name="Hartog M."/>
            <person name="Hontelez J."/>
            <person name="Verver J."/>
            <person name="Yang W.-C."/>
            <person name="Schijlen E."/>
            <person name="Repin R."/>
            <person name="Schilthuizen M."/>
            <person name="Schranz E."/>
            <person name="Heidstra R."/>
            <person name="Miyata K."/>
            <person name="Fedorova E."/>
            <person name="Kohlen W."/>
            <person name="Bisseling T."/>
            <person name="Smit S."/>
            <person name="Geurts R."/>
        </authorList>
    </citation>
    <scope>NUCLEOTIDE SEQUENCE [LARGE SCALE GENOMIC DNA]</scope>
    <source>
        <strain evidence="2">cv. RG33-2</strain>
    </source>
</reference>
<comment type="caution">
    <text evidence="1">The sequence shown here is derived from an EMBL/GenBank/DDBJ whole genome shotgun (WGS) entry which is preliminary data.</text>
</comment>
<dbReference type="Proteomes" id="UP000237000">
    <property type="component" value="Unassembled WGS sequence"/>
</dbReference>
<dbReference type="AlphaFoldDB" id="A0A2P5F4Z1"/>
<sequence>MQTLPRPLKDPKLLTSTPENGSILAHRNRYGRAYGIVFHLIHSSELIKPVSLCSIILSVFCQDGRKTHMATTTGFPSRQCQDNTMENYKKDWLRAVDRYTALATNPKRHFPKNVMT</sequence>
<name>A0A2P5F4Z1_TREOI</name>
<keyword evidence="2" id="KW-1185">Reference proteome</keyword>
<gene>
    <name evidence="1" type="ORF">TorRG33x02_114540</name>
</gene>
<organism evidence="1 2">
    <name type="scientific">Trema orientale</name>
    <name type="common">Charcoal tree</name>
    <name type="synonym">Celtis orientalis</name>
    <dbReference type="NCBI Taxonomy" id="63057"/>
    <lineage>
        <taxon>Eukaryota</taxon>
        <taxon>Viridiplantae</taxon>
        <taxon>Streptophyta</taxon>
        <taxon>Embryophyta</taxon>
        <taxon>Tracheophyta</taxon>
        <taxon>Spermatophyta</taxon>
        <taxon>Magnoliopsida</taxon>
        <taxon>eudicotyledons</taxon>
        <taxon>Gunneridae</taxon>
        <taxon>Pentapetalae</taxon>
        <taxon>rosids</taxon>
        <taxon>fabids</taxon>
        <taxon>Rosales</taxon>
        <taxon>Cannabaceae</taxon>
        <taxon>Trema</taxon>
    </lineage>
</organism>
<evidence type="ECO:0000313" key="2">
    <source>
        <dbReference type="Proteomes" id="UP000237000"/>
    </source>
</evidence>
<dbReference type="OrthoDB" id="10289345at2759"/>
<accession>A0A2P5F4Z1</accession>
<proteinExistence type="predicted"/>
<protein>
    <submittedName>
        <fullName evidence="1">Uncharacterized protein</fullName>
    </submittedName>
</protein>
<evidence type="ECO:0000313" key="1">
    <source>
        <dbReference type="EMBL" id="PON92856.1"/>
    </source>
</evidence>
<dbReference type="InParanoid" id="A0A2P5F4Z1"/>
<dbReference type="EMBL" id="JXTC01000062">
    <property type="protein sequence ID" value="PON92856.1"/>
    <property type="molecule type" value="Genomic_DNA"/>
</dbReference>